<dbReference type="PROSITE" id="PS51257">
    <property type="entry name" value="PROKAR_LIPOPROTEIN"/>
    <property type="match status" value="1"/>
</dbReference>
<organism evidence="2">
    <name type="scientific">uncultured Thermoleophilia bacterium</name>
    <dbReference type="NCBI Taxonomy" id="1497501"/>
    <lineage>
        <taxon>Bacteria</taxon>
        <taxon>Bacillati</taxon>
        <taxon>Actinomycetota</taxon>
        <taxon>Thermoleophilia</taxon>
        <taxon>environmental samples</taxon>
    </lineage>
</organism>
<feature type="chain" id="PRO_5026728468" evidence="1">
    <location>
        <begin position="27"/>
        <end position="45"/>
    </location>
</feature>
<protein>
    <submittedName>
        <fullName evidence="2">Uncharacterized protein</fullName>
    </submittedName>
</protein>
<proteinExistence type="predicted"/>
<evidence type="ECO:0000256" key="1">
    <source>
        <dbReference type="SAM" id="SignalP"/>
    </source>
</evidence>
<reference evidence="2" key="1">
    <citation type="submission" date="2020-02" db="EMBL/GenBank/DDBJ databases">
        <authorList>
            <person name="Meier V. D."/>
        </authorList>
    </citation>
    <scope>NUCLEOTIDE SEQUENCE</scope>
    <source>
        <strain evidence="2">AVDCRST_MAG79</strain>
    </source>
</reference>
<dbReference type="EMBL" id="CADCWC010000337">
    <property type="protein sequence ID" value="CAA9545346.1"/>
    <property type="molecule type" value="Genomic_DNA"/>
</dbReference>
<name>A0A6J4UC21_9ACTN</name>
<feature type="non-terminal residue" evidence="2">
    <location>
        <position position="45"/>
    </location>
</feature>
<dbReference type="AlphaFoldDB" id="A0A6J4UC21"/>
<gene>
    <name evidence="2" type="ORF">AVDCRST_MAG79-2237</name>
</gene>
<sequence>MQRSRHLFAALFALLVLVVVAPGASAAGCGGKVIEDWQDNGTIDF</sequence>
<evidence type="ECO:0000313" key="2">
    <source>
        <dbReference type="EMBL" id="CAA9545346.1"/>
    </source>
</evidence>
<keyword evidence="1" id="KW-0732">Signal</keyword>
<accession>A0A6J4UC21</accession>
<feature type="signal peptide" evidence="1">
    <location>
        <begin position="1"/>
        <end position="26"/>
    </location>
</feature>